<dbReference type="EMBL" id="JBJKFK010000995">
    <property type="protein sequence ID" value="KAL3314452.1"/>
    <property type="molecule type" value="Genomic_DNA"/>
</dbReference>
<dbReference type="SUPFAM" id="SSF47473">
    <property type="entry name" value="EF-hand"/>
    <property type="match status" value="1"/>
</dbReference>
<evidence type="ECO:0000256" key="2">
    <source>
        <dbReference type="SAM" id="MobiDB-lite"/>
    </source>
</evidence>
<feature type="region of interest" description="Disordered" evidence="2">
    <location>
        <begin position="95"/>
        <end position="169"/>
    </location>
</feature>
<reference evidence="3 4" key="1">
    <citation type="submission" date="2024-11" db="EMBL/GenBank/DDBJ databases">
        <title>Adaptive evolution of stress response genes in parasites aligns with host niche diversity.</title>
        <authorList>
            <person name="Hahn C."/>
            <person name="Resl P."/>
        </authorList>
    </citation>
    <scope>NUCLEOTIDE SEQUENCE [LARGE SCALE GENOMIC DNA]</scope>
    <source>
        <strain evidence="3">EGGRZ-B1_66</strain>
        <tissue evidence="3">Body</tissue>
    </source>
</reference>
<evidence type="ECO:0000256" key="1">
    <source>
        <dbReference type="ARBA" id="ARBA00010994"/>
    </source>
</evidence>
<name>A0ABD2Q5F4_9PLAT</name>
<dbReference type="Pfam" id="PF05517">
    <property type="entry name" value="p25-alpha"/>
    <property type="match status" value="1"/>
</dbReference>
<sequence>MADFQETFLAFCDSTKKGSTTATDKTLKKMLTDAKILDKKMTQNDADIEFRKFLGNSKKDVNCADFKKFISEVFAPAYAKRHSIDASNAEQKILEKLEKASPKGHGTTSASKDGATSRLTDVSKYTGAHKERFDAETGKGKGIEGREDVHANDGYVGNYKGKETYDEKH</sequence>
<keyword evidence="4" id="KW-1185">Reference proteome</keyword>
<dbReference type="InterPro" id="IPR011992">
    <property type="entry name" value="EF-hand-dom_pair"/>
</dbReference>
<dbReference type="PANTHER" id="PTHR12932">
    <property type="entry name" value="P25 ALPHA-RELATED"/>
    <property type="match status" value="1"/>
</dbReference>
<accession>A0ABD2Q5F4</accession>
<organism evidence="3 4">
    <name type="scientific">Cichlidogyrus casuarinus</name>
    <dbReference type="NCBI Taxonomy" id="1844966"/>
    <lineage>
        <taxon>Eukaryota</taxon>
        <taxon>Metazoa</taxon>
        <taxon>Spiralia</taxon>
        <taxon>Lophotrochozoa</taxon>
        <taxon>Platyhelminthes</taxon>
        <taxon>Monogenea</taxon>
        <taxon>Monopisthocotylea</taxon>
        <taxon>Dactylogyridea</taxon>
        <taxon>Ancyrocephalidae</taxon>
        <taxon>Cichlidogyrus</taxon>
    </lineage>
</organism>
<dbReference type="InterPro" id="IPR008907">
    <property type="entry name" value="TPP/p25"/>
</dbReference>
<evidence type="ECO:0000313" key="4">
    <source>
        <dbReference type="Proteomes" id="UP001626550"/>
    </source>
</evidence>
<dbReference type="Gene3D" id="1.10.238.10">
    <property type="entry name" value="EF-hand"/>
    <property type="match status" value="1"/>
</dbReference>
<comment type="caution">
    <text evidence="3">The sequence shown here is derived from an EMBL/GenBank/DDBJ whole genome shotgun (WGS) entry which is preliminary data.</text>
</comment>
<comment type="similarity">
    <text evidence="1">Belongs to the TPPP family.</text>
</comment>
<gene>
    <name evidence="3" type="ORF">Ciccas_006926</name>
</gene>
<feature type="compositionally biased region" description="Basic and acidic residues" evidence="2">
    <location>
        <begin position="128"/>
        <end position="151"/>
    </location>
</feature>
<evidence type="ECO:0000313" key="3">
    <source>
        <dbReference type="EMBL" id="KAL3314452.1"/>
    </source>
</evidence>
<dbReference type="PANTHER" id="PTHR12932:SF9">
    <property type="entry name" value="TUBULIN POLYMERIZATION-PROMOTING PROTEIN HOMOLOG"/>
    <property type="match status" value="1"/>
</dbReference>
<dbReference type="AlphaFoldDB" id="A0ABD2Q5F4"/>
<dbReference type="Proteomes" id="UP001626550">
    <property type="component" value="Unassembled WGS sequence"/>
</dbReference>
<proteinExistence type="inferred from homology"/>
<feature type="compositionally biased region" description="Basic and acidic residues" evidence="2">
    <location>
        <begin position="160"/>
        <end position="169"/>
    </location>
</feature>
<protein>
    <submittedName>
        <fullName evidence="3">Uncharacterized protein</fullName>
    </submittedName>
</protein>